<evidence type="ECO:0000259" key="12">
    <source>
        <dbReference type="Pfam" id="PF16113"/>
    </source>
</evidence>
<dbReference type="NCBIfam" id="NF004127">
    <property type="entry name" value="PRK05617.1"/>
    <property type="match status" value="1"/>
</dbReference>
<evidence type="ECO:0000313" key="16">
    <source>
        <dbReference type="Proteomes" id="UP000659654"/>
    </source>
</evidence>
<dbReference type="GO" id="GO:0005739">
    <property type="term" value="C:mitochondrion"/>
    <property type="evidence" value="ECO:0007669"/>
    <property type="project" value="UniProtKB-SubCell"/>
</dbReference>
<dbReference type="CDD" id="cd06558">
    <property type="entry name" value="crotonase-like"/>
    <property type="match status" value="1"/>
</dbReference>
<dbReference type="InterPro" id="IPR032259">
    <property type="entry name" value="HIBYL-CoA-H"/>
</dbReference>
<dbReference type="Proteomes" id="UP000659654">
    <property type="component" value="Unassembled WGS sequence"/>
</dbReference>
<dbReference type="EMBL" id="CAJFCV020000003">
    <property type="protein sequence ID" value="CAG9107633.1"/>
    <property type="molecule type" value="Genomic_DNA"/>
</dbReference>
<dbReference type="OrthoDB" id="1737613at2759"/>
<evidence type="ECO:0000256" key="10">
    <source>
        <dbReference type="ARBA" id="ARBA00024871"/>
    </source>
</evidence>
<dbReference type="SMR" id="A0A1I7SU31"/>
<dbReference type="GO" id="GO:0003860">
    <property type="term" value="F:3-hydroxyisobutyryl-CoA hydrolase activity"/>
    <property type="evidence" value="ECO:0007669"/>
    <property type="project" value="UniProtKB-EC"/>
</dbReference>
<dbReference type="WBParaSite" id="BXY_1655200.1">
    <property type="protein sequence ID" value="BXY_1655200.1"/>
    <property type="gene ID" value="BXY_1655200"/>
</dbReference>
<dbReference type="Proteomes" id="UP000582659">
    <property type="component" value="Unassembled WGS sequence"/>
</dbReference>
<evidence type="ECO:0000313" key="13">
    <source>
        <dbReference type="EMBL" id="CAD5221032.1"/>
    </source>
</evidence>
<dbReference type="InterPro" id="IPR029045">
    <property type="entry name" value="ClpP/crotonase-like_dom_sf"/>
</dbReference>
<dbReference type="PANTHER" id="PTHR43176:SF3">
    <property type="entry name" value="3-HYDROXYISOBUTYRYL-COA HYDROLASE, MITOCHONDRIAL"/>
    <property type="match status" value="1"/>
</dbReference>
<dbReference type="PANTHER" id="PTHR43176">
    <property type="entry name" value="3-HYDROXYISOBUTYRYL-COA HYDROLASE-RELATED"/>
    <property type="match status" value="1"/>
</dbReference>
<dbReference type="EC" id="3.1.2.4" evidence="5"/>
<evidence type="ECO:0000256" key="11">
    <source>
        <dbReference type="ARBA" id="ARBA00031181"/>
    </source>
</evidence>
<evidence type="ECO:0000256" key="8">
    <source>
        <dbReference type="ARBA" id="ARBA00022801"/>
    </source>
</evidence>
<keyword evidence="16" id="KW-1185">Reference proteome</keyword>
<evidence type="ECO:0000256" key="7">
    <source>
        <dbReference type="ARBA" id="ARBA00022456"/>
    </source>
</evidence>
<comment type="catalytic activity">
    <reaction evidence="1">
        <text>3-hydroxy-2-methylpropanoyl-CoA + H2O = 3-hydroxy-2-methylpropanoate + CoA + H(+)</text>
        <dbReference type="Rhea" id="RHEA:20888"/>
        <dbReference type="ChEBI" id="CHEBI:11805"/>
        <dbReference type="ChEBI" id="CHEBI:15377"/>
        <dbReference type="ChEBI" id="CHEBI:15378"/>
        <dbReference type="ChEBI" id="CHEBI:57287"/>
        <dbReference type="ChEBI" id="CHEBI:57340"/>
        <dbReference type="EC" id="3.1.2.4"/>
    </reaction>
</comment>
<evidence type="ECO:0000256" key="5">
    <source>
        <dbReference type="ARBA" id="ARBA00011915"/>
    </source>
</evidence>
<evidence type="ECO:0000256" key="1">
    <source>
        <dbReference type="ARBA" id="ARBA00001709"/>
    </source>
</evidence>
<dbReference type="AlphaFoldDB" id="A0A1I7SU31"/>
<gene>
    <name evidence="13" type="ORF">BXYJ_LOCUS6475</name>
</gene>
<comment type="function">
    <text evidence="10">Hydrolyzes 3-hydroxyisobutyryl-CoA (HIBYL-CoA), a saline catabolite. Has high activity toward isobutyryl-CoA. Could be an isobutyryl-CoA dehydrogenase that functions in valine catabolism. Also hydrolyzes 3-hydroxypropanoyl-CoA.</text>
</comment>
<dbReference type="UniPathway" id="UPA00362"/>
<keyword evidence="9" id="KW-0496">Mitochondrion</keyword>
<evidence type="ECO:0000256" key="6">
    <source>
        <dbReference type="ARBA" id="ARBA00016714"/>
    </source>
</evidence>
<organism evidence="15 17">
    <name type="scientific">Bursaphelenchus xylophilus</name>
    <name type="common">Pinewood nematode worm</name>
    <name type="synonym">Aphelenchoides xylophilus</name>
    <dbReference type="NCBI Taxonomy" id="6326"/>
    <lineage>
        <taxon>Eukaryota</taxon>
        <taxon>Metazoa</taxon>
        <taxon>Ecdysozoa</taxon>
        <taxon>Nematoda</taxon>
        <taxon>Chromadorea</taxon>
        <taxon>Rhabditida</taxon>
        <taxon>Tylenchina</taxon>
        <taxon>Tylenchomorpha</taxon>
        <taxon>Aphelenchoidea</taxon>
        <taxon>Aphelenchoididae</taxon>
        <taxon>Bursaphelenchus</taxon>
    </lineage>
</organism>
<dbReference type="EMBL" id="CAJFDI010000003">
    <property type="protein sequence ID" value="CAD5221032.1"/>
    <property type="molecule type" value="Genomic_DNA"/>
</dbReference>
<keyword evidence="7" id="KW-0101">Branched-chain amino acid catabolism</keyword>
<name>A0A1I7SU31_BURXY</name>
<keyword evidence="8" id="KW-0378">Hydrolase</keyword>
<comment type="subcellular location">
    <subcellularLocation>
        <location evidence="2">Mitochondrion</location>
    </subcellularLocation>
</comment>
<evidence type="ECO:0000313" key="15">
    <source>
        <dbReference type="Proteomes" id="UP000095284"/>
    </source>
</evidence>
<evidence type="ECO:0000313" key="17">
    <source>
        <dbReference type="WBParaSite" id="BXY_1655200.1"/>
    </source>
</evidence>
<protein>
    <recommendedName>
        <fullName evidence="6">3-hydroxyisobutyryl-CoA hydrolase, mitochondrial</fullName>
        <ecNumber evidence="5">3.1.2.4</ecNumber>
    </recommendedName>
    <alternativeName>
        <fullName evidence="11">3-hydroxyisobutyryl-coenzyme A hydrolase</fullName>
    </alternativeName>
</protein>
<accession>A0A1I7SU31</accession>
<evidence type="ECO:0000256" key="2">
    <source>
        <dbReference type="ARBA" id="ARBA00004173"/>
    </source>
</evidence>
<comment type="pathway">
    <text evidence="3">Amino-acid degradation; L-valine degradation.</text>
</comment>
<evidence type="ECO:0000256" key="3">
    <source>
        <dbReference type="ARBA" id="ARBA00005109"/>
    </source>
</evidence>
<evidence type="ECO:0000313" key="14">
    <source>
        <dbReference type="EMBL" id="CAG9107633.1"/>
    </source>
</evidence>
<feature type="domain" description="Enoyl-CoA hydratase/isomerase" evidence="12">
    <location>
        <begin position="36"/>
        <end position="360"/>
    </location>
</feature>
<dbReference type="eggNOG" id="KOG1684">
    <property type="taxonomic scope" value="Eukaryota"/>
</dbReference>
<dbReference type="Gene3D" id="3.90.226.10">
    <property type="entry name" value="2-enoyl-CoA Hydratase, Chain A, domain 1"/>
    <property type="match status" value="1"/>
</dbReference>
<dbReference type="FunFam" id="3.90.226.10:FF:000026">
    <property type="entry name" value="3-hydroxyisobutyryl-CoA hydrolase, mitochondrial"/>
    <property type="match status" value="1"/>
</dbReference>
<proteinExistence type="inferred from homology"/>
<dbReference type="Pfam" id="PF16113">
    <property type="entry name" value="ECH_2"/>
    <property type="match status" value="1"/>
</dbReference>
<dbReference type="GO" id="GO:0006574">
    <property type="term" value="P:L-valine catabolic process"/>
    <property type="evidence" value="ECO:0007669"/>
    <property type="project" value="UniProtKB-UniPathway"/>
</dbReference>
<evidence type="ECO:0000256" key="9">
    <source>
        <dbReference type="ARBA" id="ARBA00023128"/>
    </source>
</evidence>
<reference evidence="17" key="1">
    <citation type="submission" date="2016-11" db="UniProtKB">
        <authorList>
            <consortium name="WormBaseParasite"/>
        </authorList>
    </citation>
    <scope>IDENTIFICATION</scope>
</reference>
<reference evidence="14" key="2">
    <citation type="submission" date="2020-08" db="EMBL/GenBank/DDBJ databases">
        <authorList>
            <person name="Kikuchi T."/>
        </authorList>
    </citation>
    <scope>NUCLEOTIDE SEQUENCE</scope>
    <source>
        <strain evidence="13">Ka4C1</strain>
    </source>
</reference>
<sequence>MTIVSRLIRPNLTGMVRRISSQTDEVLINHNKNKVVITLNRPKALNALNIPMVRELYRVLRDVHENKSADLVLVKSNSDKAFCAGGDVLAVSKSAKEGGEVHKQFFYEEYIVNNLIGNCPVPYVALIHGITMGGGCGISIPGKFRVATEKTLLAMPETALGLFPDVGGSYFLSRLKNNYGMFLALTGHRLKGADVFHTGLATHFVNSTDLASLQNELLSLSVVNDSSVDSVLRKYQPKELPKFSLESNVKTIDRCFDGERYEDIVENLNKDGSDFALAQIKELNKMSPTSLKVTFRQLKKGAKMTLSEVLPMEYRLSQRFCEDHDFHEGCRAILIDKDRNPKWKPATVAEVTDDIVDRYFSKLPKERELNIYAKL</sequence>
<comment type="similarity">
    <text evidence="4">Belongs to the enoyl-CoA hydratase/isomerase family.</text>
</comment>
<dbReference type="InterPro" id="IPR045004">
    <property type="entry name" value="ECH_dom"/>
</dbReference>
<dbReference type="Proteomes" id="UP000095284">
    <property type="component" value="Unplaced"/>
</dbReference>
<dbReference type="SUPFAM" id="SSF52096">
    <property type="entry name" value="ClpP/crotonase"/>
    <property type="match status" value="1"/>
</dbReference>
<evidence type="ECO:0000256" key="4">
    <source>
        <dbReference type="ARBA" id="ARBA00005254"/>
    </source>
</evidence>